<dbReference type="Pfam" id="PF12796">
    <property type="entry name" value="Ank_2"/>
    <property type="match status" value="2"/>
</dbReference>
<evidence type="ECO:0000256" key="5">
    <source>
        <dbReference type="ARBA" id="ARBA00023043"/>
    </source>
</evidence>
<feature type="repeat" description="ANK" evidence="7">
    <location>
        <begin position="299"/>
        <end position="319"/>
    </location>
</feature>
<reference evidence="10" key="2">
    <citation type="submission" date="2020-10" db="EMBL/GenBank/DDBJ databases">
        <authorList>
            <person name="Scholz U."/>
            <person name="Mascher M."/>
            <person name="Fiebig A."/>
        </authorList>
    </citation>
    <scope>NUCLEOTIDE SEQUENCE [LARGE SCALE GENOMIC DNA]</scope>
    <source>
        <strain evidence="10">cv. Morex</strain>
    </source>
</reference>
<evidence type="ECO:0000259" key="9">
    <source>
        <dbReference type="Pfam" id="PF13962"/>
    </source>
</evidence>
<feature type="repeat" description="ANK" evidence="7">
    <location>
        <begin position="372"/>
        <end position="405"/>
    </location>
</feature>
<dbReference type="Proteomes" id="UP000011116">
    <property type="component" value="Chromosome 2H"/>
</dbReference>
<dbReference type="AlphaFoldDB" id="A0A8I6X8G5"/>
<dbReference type="SMR" id="A0A8I6X8G5"/>
<dbReference type="SUPFAM" id="SSF48403">
    <property type="entry name" value="Ankyrin repeat"/>
    <property type="match status" value="1"/>
</dbReference>
<dbReference type="Gramene" id="HORVU.MOREX.r2.2HG0082840.1">
    <property type="protein sequence ID" value="HORVU.MOREX.r2.2HG0082840.1"/>
    <property type="gene ID" value="HORVU.MOREX.r2.2HG0082840"/>
</dbReference>
<evidence type="ECO:0000256" key="8">
    <source>
        <dbReference type="SAM" id="Phobius"/>
    </source>
</evidence>
<evidence type="ECO:0000256" key="1">
    <source>
        <dbReference type="ARBA" id="ARBA00004141"/>
    </source>
</evidence>
<keyword evidence="5 7" id="KW-0040">ANK repeat</keyword>
<evidence type="ECO:0000256" key="4">
    <source>
        <dbReference type="ARBA" id="ARBA00022989"/>
    </source>
</evidence>
<dbReference type="EnsemblPlants" id="HORVU.MOREX.r3.2HG0100470.1">
    <property type="protein sequence ID" value="HORVU.MOREX.r3.2HG0100470.1"/>
    <property type="gene ID" value="HORVU.MOREX.r3.2HG0100470"/>
</dbReference>
<dbReference type="GO" id="GO:0016020">
    <property type="term" value="C:membrane"/>
    <property type="evidence" value="ECO:0007669"/>
    <property type="project" value="UniProtKB-SubCell"/>
</dbReference>
<dbReference type="InterPro" id="IPR002110">
    <property type="entry name" value="Ankyrin_rpt"/>
</dbReference>
<protein>
    <recommendedName>
        <fullName evidence="9">PGG domain-containing protein</fullName>
    </recommendedName>
</protein>
<reference evidence="11" key="1">
    <citation type="journal article" date="2012" name="Nature">
        <title>A physical, genetic and functional sequence assembly of the barley genome.</title>
        <authorList>
            <consortium name="The International Barley Genome Sequencing Consortium"/>
            <person name="Mayer K.F."/>
            <person name="Waugh R."/>
            <person name="Brown J.W."/>
            <person name="Schulman A."/>
            <person name="Langridge P."/>
            <person name="Platzer M."/>
            <person name="Fincher G.B."/>
            <person name="Muehlbauer G.J."/>
            <person name="Sato K."/>
            <person name="Close T.J."/>
            <person name="Wise R.P."/>
            <person name="Stein N."/>
        </authorList>
    </citation>
    <scope>NUCLEOTIDE SEQUENCE [LARGE SCALE GENOMIC DNA]</scope>
    <source>
        <strain evidence="11">cv. Morex</strain>
    </source>
</reference>
<evidence type="ECO:0000256" key="7">
    <source>
        <dbReference type="PROSITE-ProRule" id="PRU00023"/>
    </source>
</evidence>
<dbReference type="OrthoDB" id="1847170at2759"/>
<evidence type="ECO:0000256" key="6">
    <source>
        <dbReference type="ARBA" id="ARBA00023136"/>
    </source>
</evidence>
<dbReference type="Pfam" id="PF00023">
    <property type="entry name" value="Ank"/>
    <property type="match status" value="1"/>
</dbReference>
<feature type="domain" description="PGG" evidence="9">
    <location>
        <begin position="471"/>
        <end position="568"/>
    </location>
</feature>
<evidence type="ECO:0000313" key="11">
    <source>
        <dbReference type="Proteomes" id="UP000011116"/>
    </source>
</evidence>
<dbReference type="Pfam" id="PF13962">
    <property type="entry name" value="PGG"/>
    <property type="match status" value="1"/>
</dbReference>
<comment type="subcellular location">
    <subcellularLocation>
        <location evidence="1">Membrane</location>
        <topology evidence="1">Multi-pass membrane protein</topology>
    </subcellularLocation>
</comment>
<keyword evidence="6 8" id="KW-0472">Membrane</keyword>
<reference evidence="10" key="3">
    <citation type="submission" date="2022-01" db="UniProtKB">
        <authorList>
            <consortium name="EnsemblPlants"/>
        </authorList>
    </citation>
    <scope>IDENTIFICATION</scope>
    <source>
        <strain evidence="10">subsp. vulgare</strain>
    </source>
</reference>
<keyword evidence="11" id="KW-1185">Reference proteome</keyword>
<gene>
    <name evidence="10" type="primary">LOC123429149</name>
</gene>
<keyword evidence="3" id="KW-0677">Repeat</keyword>
<organism evidence="10 11">
    <name type="scientific">Hordeum vulgare subsp. vulgare</name>
    <name type="common">Domesticated barley</name>
    <dbReference type="NCBI Taxonomy" id="112509"/>
    <lineage>
        <taxon>Eukaryota</taxon>
        <taxon>Viridiplantae</taxon>
        <taxon>Streptophyta</taxon>
        <taxon>Embryophyta</taxon>
        <taxon>Tracheophyta</taxon>
        <taxon>Spermatophyta</taxon>
        <taxon>Magnoliopsida</taxon>
        <taxon>Liliopsida</taxon>
        <taxon>Poales</taxon>
        <taxon>Poaceae</taxon>
        <taxon>BOP clade</taxon>
        <taxon>Pooideae</taxon>
        <taxon>Triticodae</taxon>
        <taxon>Triticeae</taxon>
        <taxon>Hordeinae</taxon>
        <taxon>Hordeum</taxon>
    </lineage>
</organism>
<evidence type="ECO:0000256" key="3">
    <source>
        <dbReference type="ARBA" id="ARBA00022737"/>
    </source>
</evidence>
<dbReference type="Gene3D" id="1.25.40.20">
    <property type="entry name" value="Ankyrin repeat-containing domain"/>
    <property type="match status" value="2"/>
</dbReference>
<feature type="transmembrane region" description="Helical" evidence="8">
    <location>
        <begin position="590"/>
        <end position="612"/>
    </location>
</feature>
<accession>A0A8I6X8G5</accession>
<dbReference type="PANTHER" id="PTHR24186">
    <property type="entry name" value="PROTEIN PHOSPHATASE 1 REGULATORY SUBUNIT"/>
    <property type="match status" value="1"/>
</dbReference>
<name>A0A8I6X8G5_HORVV</name>
<dbReference type="RefSeq" id="XP_044969144.1">
    <property type="nucleotide sequence ID" value="XM_045113209.1"/>
</dbReference>
<dbReference type="SMART" id="SM00248">
    <property type="entry name" value="ANK"/>
    <property type="match status" value="9"/>
</dbReference>
<dbReference type="PROSITE" id="PS50088">
    <property type="entry name" value="ANK_REPEAT"/>
    <property type="match status" value="2"/>
</dbReference>
<evidence type="ECO:0000313" key="10">
    <source>
        <dbReference type="EnsemblPlants" id="HORVU.MOREX.r3.2HG0100470.1"/>
    </source>
</evidence>
<dbReference type="Gramene" id="HORVU.MOREX.r3.2HG0100470.1">
    <property type="protein sequence ID" value="HORVU.MOREX.r3.2HG0100470.1"/>
    <property type="gene ID" value="HORVU.MOREX.r3.2HG0100470"/>
</dbReference>
<keyword evidence="2 8" id="KW-0812">Transmembrane</keyword>
<sequence>MANIELQSVKPPIVILHEAFTNDGAYGNIRLVHPVGRPAANHVALFIPEVEADNAERFLEGMTLDGDRVLHIAARLEDVELVSAISVTERWRDAVHVTAKNKRGETALHCASATGNVAMIGALLTLLAQNSEMKMQLLRQQKDTRETCLHEAVRCGNGDAVRMLVQEDVAVVLGVGPNNGRALVKICDEQGVSPLYLATTLRHLEIVEFLTRLDWPQGYPAASYDGPGGKTALHAAVLLSKSYCTELSQHLAQWKNELIDKADKSGATPLHLLGSRTDKFIVELLLGLDPSAGYRADNEGSLPIHIAAANGSVAIVKLLSELRPNCCWSRNNLGQTILHIAVHKKKYNVVSYLCSIVSTRKFVGIFNTRDNEGNTALHLAVVQGNHSIFCRLMARREVSLSFTNNEERTPLDLAKLSIPPGISLFQGPRYWVLYGLLVAGADYCTCRSDHLATEPDEEKKSEVITKSAGLVVVCAALILNTSLTMPFSVSNLYRNPEKDIKRVVAYNIFIMSDALAFAFSAIAISCSTFAGLSSLEQRTRLSYRNAGALSLCAAALFIILVFMAGMYVAVGPLVHLKGNVIIALLYYITYPGILLLFAPYLGLAGSHMRALISRLGLRAWRKAVIRELQVRSFMVLPTIILSVAVIVAGMFYLAITSAKGTF</sequence>
<dbReference type="PANTHER" id="PTHR24186:SF50">
    <property type="entry name" value="ANKYRIN REPEAT-CONTAINING PROTEIN ITN1-LIKE ISOFORM X1"/>
    <property type="match status" value="1"/>
</dbReference>
<dbReference type="GeneID" id="123429149"/>
<dbReference type="KEGG" id="hvg:123429149"/>
<proteinExistence type="predicted"/>
<feature type="transmembrane region" description="Helical" evidence="8">
    <location>
        <begin position="633"/>
        <end position="655"/>
    </location>
</feature>
<dbReference type="InterPro" id="IPR026961">
    <property type="entry name" value="PGG_dom"/>
</dbReference>
<evidence type="ECO:0000256" key="2">
    <source>
        <dbReference type="ARBA" id="ARBA00022692"/>
    </source>
</evidence>
<keyword evidence="4 8" id="KW-1133">Transmembrane helix</keyword>
<dbReference type="InterPro" id="IPR036770">
    <property type="entry name" value="Ankyrin_rpt-contain_sf"/>
</dbReference>
<feature type="transmembrane region" description="Helical" evidence="8">
    <location>
        <begin position="547"/>
        <end position="570"/>
    </location>
</feature>
<feature type="transmembrane region" description="Helical" evidence="8">
    <location>
        <begin position="508"/>
        <end position="535"/>
    </location>
</feature>
<dbReference type="PROSITE" id="PS50297">
    <property type="entry name" value="ANK_REP_REGION"/>
    <property type="match status" value="1"/>
</dbReference>